<organism evidence="2 3">
    <name type="scientific">Sphingomonas guangdongensis</name>
    <dbReference type="NCBI Taxonomy" id="1141890"/>
    <lineage>
        <taxon>Bacteria</taxon>
        <taxon>Pseudomonadati</taxon>
        <taxon>Pseudomonadota</taxon>
        <taxon>Alphaproteobacteria</taxon>
        <taxon>Sphingomonadales</taxon>
        <taxon>Sphingomonadaceae</taxon>
        <taxon>Sphingomonas</taxon>
    </lineage>
</organism>
<evidence type="ECO:0000256" key="1">
    <source>
        <dbReference type="SAM" id="MobiDB-lite"/>
    </source>
</evidence>
<dbReference type="RefSeq" id="WP_097063540.1">
    <property type="nucleotide sequence ID" value="NZ_OBMI01000002.1"/>
</dbReference>
<evidence type="ECO:0000313" key="3">
    <source>
        <dbReference type="Proteomes" id="UP000219494"/>
    </source>
</evidence>
<proteinExistence type="predicted"/>
<sequence>MIDPPRDAAEAFDQFERLARSIADGAALVRSDGVTWSQARDALLASAFRPALPGFVFQCLSVFKYREFILLYHPDPGARRAFVDQLLDPARRVRAGLGSGADDRGSAPAAPPTERDPPPRGSREWML</sequence>
<dbReference type="Proteomes" id="UP000219494">
    <property type="component" value="Unassembled WGS sequence"/>
</dbReference>
<dbReference type="AlphaFoldDB" id="A0A285QYH2"/>
<gene>
    <name evidence="2" type="ORF">SAMN06297144_1624</name>
</gene>
<accession>A0A285QYH2</accession>
<keyword evidence="3" id="KW-1185">Reference proteome</keyword>
<protein>
    <submittedName>
        <fullName evidence="2">Uncharacterized protein</fullName>
    </submittedName>
</protein>
<dbReference type="OrthoDB" id="9945637at2"/>
<reference evidence="2 3" key="1">
    <citation type="submission" date="2017-07" db="EMBL/GenBank/DDBJ databases">
        <authorList>
            <person name="Sun Z.S."/>
            <person name="Albrecht U."/>
            <person name="Echele G."/>
            <person name="Lee C.C."/>
        </authorList>
    </citation>
    <scope>NUCLEOTIDE SEQUENCE [LARGE SCALE GENOMIC DNA]</scope>
    <source>
        <strain evidence="2 3">CGMCC 1.12672</strain>
    </source>
</reference>
<dbReference type="EMBL" id="OBMI01000002">
    <property type="protein sequence ID" value="SOB86518.1"/>
    <property type="molecule type" value="Genomic_DNA"/>
</dbReference>
<name>A0A285QYH2_9SPHN</name>
<feature type="compositionally biased region" description="Basic and acidic residues" evidence="1">
    <location>
        <begin position="113"/>
        <end position="127"/>
    </location>
</feature>
<feature type="region of interest" description="Disordered" evidence="1">
    <location>
        <begin position="94"/>
        <end position="127"/>
    </location>
</feature>
<evidence type="ECO:0000313" key="2">
    <source>
        <dbReference type="EMBL" id="SOB86518.1"/>
    </source>
</evidence>